<evidence type="ECO:0000313" key="3">
    <source>
        <dbReference type="Proteomes" id="UP000799764"/>
    </source>
</evidence>
<protein>
    <submittedName>
        <fullName evidence="2">Uncharacterized protein</fullName>
    </submittedName>
</protein>
<feature type="region of interest" description="Disordered" evidence="1">
    <location>
        <begin position="1"/>
        <end position="20"/>
    </location>
</feature>
<organism evidence="2 3">
    <name type="scientific">Karstenula rhodostoma CBS 690.94</name>
    <dbReference type="NCBI Taxonomy" id="1392251"/>
    <lineage>
        <taxon>Eukaryota</taxon>
        <taxon>Fungi</taxon>
        <taxon>Dikarya</taxon>
        <taxon>Ascomycota</taxon>
        <taxon>Pezizomycotina</taxon>
        <taxon>Dothideomycetes</taxon>
        <taxon>Pleosporomycetidae</taxon>
        <taxon>Pleosporales</taxon>
        <taxon>Massarineae</taxon>
        <taxon>Didymosphaeriaceae</taxon>
        <taxon>Karstenula</taxon>
    </lineage>
</organism>
<comment type="caution">
    <text evidence="2">The sequence shown here is derived from an EMBL/GenBank/DDBJ whole genome shotgun (WGS) entry which is preliminary data.</text>
</comment>
<dbReference type="Proteomes" id="UP000799764">
    <property type="component" value="Unassembled WGS sequence"/>
</dbReference>
<keyword evidence="3" id="KW-1185">Reference proteome</keyword>
<feature type="compositionally biased region" description="Polar residues" evidence="1">
    <location>
        <begin position="1"/>
        <end position="10"/>
    </location>
</feature>
<evidence type="ECO:0000256" key="1">
    <source>
        <dbReference type="SAM" id="MobiDB-lite"/>
    </source>
</evidence>
<feature type="compositionally biased region" description="Basic and acidic residues" evidence="1">
    <location>
        <begin position="146"/>
        <end position="163"/>
    </location>
</feature>
<feature type="region of interest" description="Disordered" evidence="1">
    <location>
        <begin position="59"/>
        <end position="254"/>
    </location>
</feature>
<proteinExistence type="predicted"/>
<name>A0A9P4PYI8_9PLEO</name>
<sequence length="254" mass="27910">MTAPRSSTTPPHHRETPNYAIRRADFPLPCRSEPCPCGGFFSPVFVSLVFRTQSARSLGPHPMTSNHPVPPRVHPQPLCSSQSNPVGRASNVALATPDSPTPSRVLSRSLPRCPGAMMSHPRKHIRTEARPAFRNVSFRRHSPIPSERRAIPHDSRHAPESRQSRKPGCQAWRAGIPSHAQLRAGTRGSREPEPREKRQRPRRGRALTRGCRLPRPLGRGAAADRFHLPAGHGRCGVGSGSRHHRPDGIGCSQG</sequence>
<feature type="compositionally biased region" description="Low complexity" evidence="1">
    <location>
        <begin position="209"/>
        <end position="220"/>
    </location>
</feature>
<accession>A0A9P4PYI8</accession>
<dbReference type="EMBL" id="MU001492">
    <property type="protein sequence ID" value="KAF2451196.1"/>
    <property type="molecule type" value="Genomic_DNA"/>
</dbReference>
<evidence type="ECO:0000313" key="2">
    <source>
        <dbReference type="EMBL" id="KAF2451196.1"/>
    </source>
</evidence>
<feature type="compositionally biased region" description="Basic residues" evidence="1">
    <location>
        <begin position="197"/>
        <end position="206"/>
    </location>
</feature>
<gene>
    <name evidence="2" type="ORF">P171DRAFT_535</name>
</gene>
<dbReference type="AlphaFoldDB" id="A0A9P4PYI8"/>
<reference evidence="2" key="1">
    <citation type="journal article" date="2020" name="Stud. Mycol.">
        <title>101 Dothideomycetes genomes: a test case for predicting lifestyles and emergence of pathogens.</title>
        <authorList>
            <person name="Haridas S."/>
            <person name="Albert R."/>
            <person name="Binder M."/>
            <person name="Bloem J."/>
            <person name="Labutti K."/>
            <person name="Salamov A."/>
            <person name="Andreopoulos B."/>
            <person name="Baker S."/>
            <person name="Barry K."/>
            <person name="Bills G."/>
            <person name="Bluhm B."/>
            <person name="Cannon C."/>
            <person name="Castanera R."/>
            <person name="Culley D."/>
            <person name="Daum C."/>
            <person name="Ezra D."/>
            <person name="Gonzalez J."/>
            <person name="Henrissat B."/>
            <person name="Kuo A."/>
            <person name="Liang C."/>
            <person name="Lipzen A."/>
            <person name="Lutzoni F."/>
            <person name="Magnuson J."/>
            <person name="Mondo S."/>
            <person name="Nolan M."/>
            <person name="Ohm R."/>
            <person name="Pangilinan J."/>
            <person name="Park H.-J."/>
            <person name="Ramirez L."/>
            <person name="Alfaro M."/>
            <person name="Sun H."/>
            <person name="Tritt A."/>
            <person name="Yoshinaga Y."/>
            <person name="Zwiers L.-H."/>
            <person name="Turgeon B."/>
            <person name="Goodwin S."/>
            <person name="Spatafora J."/>
            <person name="Crous P."/>
            <person name="Grigoriev I."/>
        </authorList>
    </citation>
    <scope>NUCLEOTIDE SEQUENCE</scope>
    <source>
        <strain evidence="2">CBS 690.94</strain>
    </source>
</reference>